<dbReference type="EMBL" id="HBFC01032925">
    <property type="protein sequence ID" value="CAD8720331.1"/>
    <property type="molecule type" value="Transcribed_RNA"/>
</dbReference>
<feature type="region of interest" description="Disordered" evidence="1">
    <location>
        <begin position="65"/>
        <end position="107"/>
    </location>
</feature>
<accession>A0A7S0SYJ9</accession>
<evidence type="ECO:0000256" key="1">
    <source>
        <dbReference type="SAM" id="MobiDB-lite"/>
    </source>
</evidence>
<feature type="region of interest" description="Disordered" evidence="1">
    <location>
        <begin position="508"/>
        <end position="556"/>
    </location>
</feature>
<feature type="compositionally biased region" description="Low complexity" evidence="1">
    <location>
        <begin position="535"/>
        <end position="549"/>
    </location>
</feature>
<feature type="region of interest" description="Disordered" evidence="1">
    <location>
        <begin position="135"/>
        <end position="179"/>
    </location>
</feature>
<dbReference type="AlphaFoldDB" id="A0A7S0SYJ9"/>
<feature type="compositionally biased region" description="Basic residues" evidence="1">
    <location>
        <begin position="751"/>
        <end position="767"/>
    </location>
</feature>
<reference evidence="2" key="1">
    <citation type="submission" date="2021-01" db="EMBL/GenBank/DDBJ databases">
        <authorList>
            <person name="Corre E."/>
            <person name="Pelletier E."/>
            <person name="Niang G."/>
            <person name="Scheremetjew M."/>
            <person name="Finn R."/>
            <person name="Kale V."/>
            <person name="Holt S."/>
            <person name="Cochrane G."/>
            <person name="Meng A."/>
            <person name="Brown T."/>
            <person name="Cohen L."/>
        </authorList>
    </citation>
    <scope>NUCLEOTIDE SEQUENCE</scope>
    <source>
        <strain evidence="2">SL-175</strain>
    </source>
</reference>
<feature type="compositionally biased region" description="Basic and acidic residues" evidence="1">
    <location>
        <begin position="147"/>
        <end position="162"/>
    </location>
</feature>
<sequence>MSSQCSCAWATFSFIVNLAAKGGRSTSRLMSMPAASHLLQGLSAAVCNHWPIMSVEEMPHPRFLPPPSLKLEPDLPLEPVPGTKEGGDADDAGIYGTGRSSDALPETPHATEATEMGLAVVQQKTMRATGEATTLTMKKKKKPRKVTWREKTLKEKAKENVKKSATRKASPANGSADALGKELSGAAEIDGSSGREEVPSAPTFVLAPTNTATTSPGAAATAADDCPDQIEGAPALAPAQTPTPTPAPVPVTTNVAWAHDDDDDDPIASPSNRLLLRTTAAAALASLARNQRGWDELDEDDTFADYDDAGLDAIDVSDAATDAAQGGLCRWRPPDCDRVMGLSDHPKAVTAMERWYVARGGDAAGFPSGASVRQAEDAVAAADPTYTRGYSAGTRSEQGEGEEDHTRGYSARRQSQSEKVKDGSAYAHEGMLDVRRWWMCRRRRGWLREEKGGKAATVPAPPAAANPRAEEAGKEPSAASKYAEEAREAAAKSEAVLRSLRLAADFAELGRQEDDEEKDLPEEPHGVSREHSSGAPSSVPATAESAAAADTDDEDNTNEAALKPFELDIAAAAAASWPPTQPRSLSCAKGPLPGGADPEGVLATVPLVNGIVAALRCTDTDDIGVAVEAVETLVAHEDGRMLLVPEAGVVIPLLITHVASTARQMEEARANGGTLKPDVMTKDTAPQETEIGNGSGNGNGNGSGHGNDGRDADAAGMGVSADAKAPSAPSLSGAAEATERSKKTSASLGVPKKKSASRKKKKAKKSKVISTTSNLCARNALLVHTLYSIAKEAEAHTEGSAWPLLLASTDELLPAFLTLLRPVRDSRAVVGGIAGKASSPAATAASGDSSGDGGGGDSLRRRFRARDRGVERRVQAAGTRRVAEWC</sequence>
<proteinExistence type="predicted"/>
<gene>
    <name evidence="2" type="ORF">MANT1106_LOCUS19543</name>
</gene>
<feature type="region of interest" description="Disordered" evidence="1">
    <location>
        <begin position="685"/>
        <end position="769"/>
    </location>
</feature>
<feature type="compositionally biased region" description="Basic residues" evidence="1">
    <location>
        <begin position="137"/>
        <end position="146"/>
    </location>
</feature>
<name>A0A7S0SYJ9_9CHLO</name>
<feature type="region of interest" description="Disordered" evidence="1">
    <location>
        <begin position="383"/>
        <end position="424"/>
    </location>
</feature>
<organism evidence="2">
    <name type="scientific">Mantoniella antarctica</name>
    <dbReference type="NCBI Taxonomy" id="81844"/>
    <lineage>
        <taxon>Eukaryota</taxon>
        <taxon>Viridiplantae</taxon>
        <taxon>Chlorophyta</taxon>
        <taxon>Mamiellophyceae</taxon>
        <taxon>Mamiellales</taxon>
        <taxon>Mamiellaceae</taxon>
        <taxon>Mantoniella</taxon>
    </lineage>
</organism>
<feature type="compositionally biased region" description="Low complexity" evidence="1">
    <location>
        <begin position="838"/>
        <end position="849"/>
    </location>
</feature>
<feature type="compositionally biased region" description="Gly residues" evidence="1">
    <location>
        <begin position="693"/>
        <end position="706"/>
    </location>
</feature>
<protein>
    <submittedName>
        <fullName evidence="2">Uncharacterized protein</fullName>
    </submittedName>
</protein>
<feature type="region of interest" description="Disordered" evidence="1">
    <location>
        <begin position="451"/>
        <end position="486"/>
    </location>
</feature>
<feature type="compositionally biased region" description="Basic and acidic residues" evidence="1">
    <location>
        <begin position="521"/>
        <end position="532"/>
    </location>
</feature>
<feature type="region of interest" description="Disordered" evidence="1">
    <location>
        <begin position="838"/>
        <end position="864"/>
    </location>
</feature>
<evidence type="ECO:0000313" key="2">
    <source>
        <dbReference type="EMBL" id="CAD8720331.1"/>
    </source>
</evidence>